<dbReference type="GO" id="GO:0050909">
    <property type="term" value="P:sensory perception of taste"/>
    <property type="evidence" value="ECO:0007669"/>
    <property type="project" value="InterPro"/>
</dbReference>
<dbReference type="GeneID" id="112459749"/>
<keyword evidence="2 6" id="KW-1003">Cell membrane</keyword>
<organism evidence="7 8">
    <name type="scientific">Temnothorax curvispinosus</name>
    <dbReference type="NCBI Taxonomy" id="300111"/>
    <lineage>
        <taxon>Eukaryota</taxon>
        <taxon>Metazoa</taxon>
        <taxon>Ecdysozoa</taxon>
        <taxon>Arthropoda</taxon>
        <taxon>Hexapoda</taxon>
        <taxon>Insecta</taxon>
        <taxon>Pterygota</taxon>
        <taxon>Neoptera</taxon>
        <taxon>Endopterygota</taxon>
        <taxon>Hymenoptera</taxon>
        <taxon>Apocrita</taxon>
        <taxon>Aculeata</taxon>
        <taxon>Formicoidea</taxon>
        <taxon>Formicidae</taxon>
        <taxon>Myrmicinae</taxon>
        <taxon>Temnothorax</taxon>
    </lineage>
</organism>
<evidence type="ECO:0000313" key="8">
    <source>
        <dbReference type="RefSeq" id="XP_024879806.1"/>
    </source>
</evidence>
<comment type="subcellular location">
    <subcellularLocation>
        <location evidence="1 6">Cell membrane</location>
        <topology evidence="1 6">Multi-pass membrane protein</topology>
    </subcellularLocation>
</comment>
<keyword evidence="3 6" id="KW-0812">Transmembrane</keyword>
<protein>
    <recommendedName>
        <fullName evidence="6">Gustatory receptor</fullName>
    </recommendedName>
</protein>
<evidence type="ECO:0000256" key="3">
    <source>
        <dbReference type="ARBA" id="ARBA00022692"/>
    </source>
</evidence>
<proteinExistence type="inferred from homology"/>
<evidence type="ECO:0000313" key="7">
    <source>
        <dbReference type="Proteomes" id="UP000504618"/>
    </source>
</evidence>
<feature type="transmembrane region" description="Helical" evidence="6">
    <location>
        <begin position="12"/>
        <end position="33"/>
    </location>
</feature>
<comment type="caution">
    <text evidence="6">Lacks conserved residue(s) required for the propagation of feature annotation.</text>
</comment>
<evidence type="ECO:0000256" key="6">
    <source>
        <dbReference type="RuleBase" id="RU363108"/>
    </source>
</evidence>
<dbReference type="Pfam" id="PF08395">
    <property type="entry name" value="7tm_7"/>
    <property type="match status" value="1"/>
</dbReference>
<gene>
    <name evidence="8" type="primary">LOC112459749</name>
</gene>
<evidence type="ECO:0000256" key="1">
    <source>
        <dbReference type="ARBA" id="ARBA00004651"/>
    </source>
</evidence>
<keyword evidence="6" id="KW-0807">Transducer</keyword>
<feature type="transmembrane region" description="Helical" evidence="6">
    <location>
        <begin position="67"/>
        <end position="89"/>
    </location>
</feature>
<reference evidence="8" key="1">
    <citation type="submission" date="2025-08" db="UniProtKB">
        <authorList>
            <consortium name="RefSeq"/>
        </authorList>
    </citation>
    <scope>IDENTIFICATION</scope>
    <source>
        <tissue evidence="8">Whole body</tissue>
    </source>
</reference>
<evidence type="ECO:0000256" key="5">
    <source>
        <dbReference type="ARBA" id="ARBA00023136"/>
    </source>
</evidence>
<sequence>MSTFYKFYPIEYLIWWWAEIFMTLLSIVFSIYYDKKFWNCLKKLDIVDNTLLKLGTMTDYDKLRKKTLWVVLGWFAIVTLTNCSTLSYVKKKYDCNVAKAMCYTFITNYCLHINFIGDLTTASILEYTGLKFDQINEHLQNLMRNNKRKIKQAWENPVTYPRQHRCSKRLSNKCIIWIVTHLHLELRKISYEIDSIFGTQMTFKMAYYFGMITLDLREIIYTILINNYMKSGIISAAVNFVWLSYNVFKFLLINYFCEIVSTKARATADLLNRLSHFTCDVEIHETVSFIKISLLE</sequence>
<comment type="similarity">
    <text evidence="6">Belongs to the insect chemoreceptor superfamily. Gustatory receptor (GR) family.</text>
</comment>
<dbReference type="InterPro" id="IPR013604">
    <property type="entry name" value="7TM_chemorcpt"/>
</dbReference>
<dbReference type="GO" id="GO:0007165">
    <property type="term" value="P:signal transduction"/>
    <property type="evidence" value="ECO:0007669"/>
    <property type="project" value="UniProtKB-KW"/>
</dbReference>
<keyword evidence="5 6" id="KW-0472">Membrane</keyword>
<dbReference type="Proteomes" id="UP000504618">
    <property type="component" value="Unplaced"/>
</dbReference>
<evidence type="ECO:0000256" key="4">
    <source>
        <dbReference type="ARBA" id="ARBA00022989"/>
    </source>
</evidence>
<keyword evidence="4 6" id="KW-1133">Transmembrane helix</keyword>
<comment type="function">
    <text evidence="6">Gustatory receptor which mediates acceptance or avoidance behavior, depending on its substrates.</text>
</comment>
<dbReference type="GO" id="GO:0005886">
    <property type="term" value="C:plasma membrane"/>
    <property type="evidence" value="ECO:0007669"/>
    <property type="project" value="UniProtKB-SubCell"/>
</dbReference>
<keyword evidence="6" id="KW-0675">Receptor</keyword>
<evidence type="ECO:0000256" key="2">
    <source>
        <dbReference type="ARBA" id="ARBA00022475"/>
    </source>
</evidence>
<dbReference type="RefSeq" id="XP_024879806.1">
    <property type="nucleotide sequence ID" value="XM_025024038.1"/>
</dbReference>
<keyword evidence="7" id="KW-1185">Reference proteome</keyword>
<dbReference type="AlphaFoldDB" id="A0A6J1QEX3"/>
<name>A0A6J1QEX3_9HYME</name>
<dbReference type="OrthoDB" id="7549686at2759"/>
<accession>A0A6J1QEX3</accession>